<dbReference type="Gene3D" id="3.30.200.20">
    <property type="entry name" value="Phosphorylase Kinase, domain 1"/>
    <property type="match status" value="1"/>
</dbReference>
<feature type="transmembrane region" description="Helical" evidence="13">
    <location>
        <begin position="1060"/>
        <end position="1081"/>
    </location>
</feature>
<feature type="compositionally biased region" description="Low complexity" evidence="12">
    <location>
        <begin position="1269"/>
        <end position="1280"/>
    </location>
</feature>
<keyword evidence="4" id="KW-0808">Transferase</keyword>
<keyword evidence="6" id="KW-0547">Nucleotide-binding</keyword>
<evidence type="ECO:0000256" key="12">
    <source>
        <dbReference type="SAM" id="MobiDB-lite"/>
    </source>
</evidence>
<keyword evidence="11" id="KW-0175">Coiled coil</keyword>
<keyword evidence="7" id="KW-0418">Kinase</keyword>
<feature type="transmembrane region" description="Helical" evidence="13">
    <location>
        <begin position="1007"/>
        <end position="1026"/>
    </location>
</feature>
<evidence type="ECO:0000256" key="13">
    <source>
        <dbReference type="SAM" id="Phobius"/>
    </source>
</evidence>
<evidence type="ECO:0000256" key="10">
    <source>
        <dbReference type="ARBA" id="ARBA00023136"/>
    </source>
</evidence>
<dbReference type="InterPro" id="IPR011009">
    <property type="entry name" value="Kinase-like_dom_sf"/>
</dbReference>
<evidence type="ECO:0000256" key="6">
    <source>
        <dbReference type="ARBA" id="ARBA00022741"/>
    </source>
</evidence>
<dbReference type="EnsemblPlants" id="evm.model.05.1776">
    <property type="protein sequence ID" value="cds.evm.model.05.1776"/>
    <property type="gene ID" value="evm.TU.05.1776"/>
</dbReference>
<feature type="region of interest" description="Disordered" evidence="12">
    <location>
        <begin position="611"/>
        <end position="646"/>
    </location>
</feature>
<feature type="transmembrane region" description="Helical" evidence="13">
    <location>
        <begin position="1155"/>
        <end position="1174"/>
    </location>
</feature>
<dbReference type="GO" id="GO:0016020">
    <property type="term" value="C:membrane"/>
    <property type="evidence" value="ECO:0007669"/>
    <property type="project" value="UniProtKB-SubCell"/>
</dbReference>
<keyword evidence="8" id="KW-0067">ATP-binding</keyword>
<dbReference type="PROSITE" id="PS50011">
    <property type="entry name" value="PROTEIN_KINASE_DOM"/>
    <property type="match status" value="1"/>
</dbReference>
<feature type="compositionally biased region" description="Polar residues" evidence="12">
    <location>
        <begin position="679"/>
        <end position="691"/>
    </location>
</feature>
<dbReference type="GO" id="GO:0005634">
    <property type="term" value="C:nucleus"/>
    <property type="evidence" value="ECO:0007669"/>
    <property type="project" value="TreeGrafter"/>
</dbReference>
<dbReference type="SMART" id="SM00220">
    <property type="entry name" value="S_TKc"/>
    <property type="match status" value="1"/>
</dbReference>
<name>A0A803PMS1_CANSA</name>
<feature type="coiled-coil region" evidence="11">
    <location>
        <begin position="1190"/>
        <end position="1250"/>
    </location>
</feature>
<dbReference type="GO" id="GO:0044773">
    <property type="term" value="P:mitotic DNA damage checkpoint signaling"/>
    <property type="evidence" value="ECO:0007669"/>
    <property type="project" value="TreeGrafter"/>
</dbReference>
<feature type="transmembrane region" description="Helical" evidence="13">
    <location>
        <begin position="1032"/>
        <end position="1053"/>
    </location>
</feature>
<feature type="transmembrane region" description="Helical" evidence="13">
    <location>
        <begin position="1087"/>
        <end position="1104"/>
    </location>
</feature>
<dbReference type="InterPro" id="IPR000719">
    <property type="entry name" value="Prot_kinase_dom"/>
</dbReference>
<evidence type="ECO:0000256" key="1">
    <source>
        <dbReference type="ARBA" id="ARBA00004141"/>
    </source>
</evidence>
<dbReference type="Gene3D" id="1.10.510.10">
    <property type="entry name" value="Transferase(Phosphotransferase) domain 1"/>
    <property type="match status" value="2"/>
</dbReference>
<keyword evidence="16" id="KW-1185">Reference proteome</keyword>
<keyword evidence="10 13" id="KW-0472">Membrane</keyword>
<feature type="region of interest" description="Disordered" evidence="12">
    <location>
        <begin position="675"/>
        <end position="694"/>
    </location>
</feature>
<dbReference type="GO" id="GO:0004674">
    <property type="term" value="F:protein serine/threonine kinase activity"/>
    <property type="evidence" value="ECO:0007669"/>
    <property type="project" value="UniProtKB-KW"/>
</dbReference>
<dbReference type="Proteomes" id="UP000596661">
    <property type="component" value="Chromosome 5"/>
</dbReference>
<dbReference type="FunFam" id="1.10.510.10:FF:001893">
    <property type="entry name" value="Probable serine/threonine-protein kinase DDB_G0291918"/>
    <property type="match status" value="1"/>
</dbReference>
<evidence type="ECO:0000256" key="5">
    <source>
        <dbReference type="ARBA" id="ARBA00022692"/>
    </source>
</evidence>
<keyword evidence="9 13" id="KW-1133">Transmembrane helix</keyword>
<dbReference type="SUPFAM" id="SSF56112">
    <property type="entry name" value="Protein kinase-like (PK-like)"/>
    <property type="match status" value="1"/>
</dbReference>
<feature type="domain" description="Protein kinase" evidence="14">
    <location>
        <begin position="455"/>
        <end position="916"/>
    </location>
</feature>
<sequence length="1289" mass="143909">METPSQLSSTVPTSDYHKASHFLVLLLRFGRPARPPLLASLCTLFPSSPDLVHYLCSIPNSPISLTGDLFVIPSPVASRAFIQSAAITNFVNALLRQPSQPFVTDFCGADSVGLRLKKRKWLVSDCEFVPSAKRRLILNTEYANVANRSPLQLEYASPKVYFQFQVTDYVSRGINTIPLSMLKMVNGFSFTNHSSCIWDARQRSCQLTEMRHLEGETDTNVSIKSKGDEESMSFKPNLELVLSTSILDNLTVSGGTVEDGDIRTNCVVTLCPDDSEGIDMSLMKNGNANESFTALDIEINEKERTVGGLEEARSVASGSIFGEEENVCLPFKSIHVNIPSGSGGMKEIDFEDIMPSFEKEQIYVESCDPKALSQKLSKHEEAIEGISPRQNQLCKSGVRGKAIDAQKEKHQTKGDCKVIDKRRKIGQDIEKKRTSNVVSPKDQIEEKILPNFETYVAEEEEGSGGYGTVYRARSKKDGTTVAIKCPHVNAHKHHVDNELRMLERFGGKSFVIKYEGSVKNGDSDCFVLEHVEHDRPEVLKSEISVCQLQWYGYCMFRALSSLHKQGVIHRDVKPGNFLFSRKASKGYLIDFNLAMDLHQKYGNTGKSKVGCSARNDQVKLPNTSSTQTKDRKLPNTKSSETAHLKTTNDFKSTLDMKNIRRKALIQTKTRNNDLGGWNVSKSQGADGSGITSADRLREPLPCQGRKELINLAQEARQNLNHESSAVLSPMRKRIAASPQNVDKTLVYLTPMPLVSTGPGAGSSQLMNRGNRKFKKEGHCVGTKGFRAPEVLLRSPYQCPKIDIWSAGVTLLYLMVGRTPFFGDPEQNMKDIAKLRGSEEIWEVAKLHNRESSFPEDLYKLESLPSVKLEDWCEMSSKRPSFLKEIPKSLYDLVDKCLTVNPRLRITAEEALKHEFFDPCHEALRKLRSQRQDSENSSSLRGKSMLKPIKISQTGSRNRWSYDSLKNLGHISPHVQSHLKRVYLTLCCTLVAAAVGSYLHILWNIGGLLTTLASIGCMFWLLSIHPFEEQKRVAILMASSVFQGASIGPLIDLAIQIDQSILVSAFVGTALAFACFSGAAVLAKRREYLYLGGLLSSGVSMLLWLHFASSIFGGSAAIFKFELYFGLLVFVGYMVVDTQDIIEKAHMGDMDYVKHALTLFTDFVAVFVRILIIMAEAKKAAIRKIPEQVILSEVRRMVEEMQNLNKKLEETEAAIEDYFKPLDKEAEILMKAQLEGEEKTMRQMMTAMQQQALLEKTEAEQNAKVHNVDTNNTSTQESESSGPPNQAQMR</sequence>
<dbReference type="EMBL" id="UZAU01000545">
    <property type="status" value="NOT_ANNOTATED_CDS"/>
    <property type="molecule type" value="Genomic_DNA"/>
</dbReference>
<keyword evidence="5 13" id="KW-0812">Transmembrane</keyword>
<dbReference type="EC" id="2.7.11.1" evidence="2"/>
<dbReference type="Pfam" id="PF01027">
    <property type="entry name" value="Bax1-I"/>
    <property type="match status" value="1"/>
</dbReference>
<evidence type="ECO:0000256" key="7">
    <source>
        <dbReference type="ARBA" id="ARBA00022777"/>
    </source>
</evidence>
<dbReference type="Gramene" id="evm.model.05.1776">
    <property type="protein sequence ID" value="cds.evm.model.05.1776"/>
    <property type="gene ID" value="evm.TU.05.1776"/>
</dbReference>
<evidence type="ECO:0000256" key="2">
    <source>
        <dbReference type="ARBA" id="ARBA00012513"/>
    </source>
</evidence>
<evidence type="ECO:0000313" key="16">
    <source>
        <dbReference type="Proteomes" id="UP000596661"/>
    </source>
</evidence>
<feature type="transmembrane region" description="Helical" evidence="13">
    <location>
        <begin position="1116"/>
        <end position="1135"/>
    </location>
</feature>
<evidence type="ECO:0000256" key="4">
    <source>
        <dbReference type="ARBA" id="ARBA00022679"/>
    </source>
</evidence>
<reference evidence="15" key="2">
    <citation type="submission" date="2021-03" db="UniProtKB">
        <authorList>
            <consortium name="EnsemblPlants"/>
        </authorList>
    </citation>
    <scope>IDENTIFICATION</scope>
</reference>
<dbReference type="InterPro" id="IPR008271">
    <property type="entry name" value="Ser/Thr_kinase_AS"/>
</dbReference>
<dbReference type="InterPro" id="IPR006214">
    <property type="entry name" value="Bax_inhibitor_1-related"/>
</dbReference>
<feature type="region of interest" description="Disordered" evidence="12">
    <location>
        <begin position="1254"/>
        <end position="1289"/>
    </location>
</feature>
<keyword evidence="3" id="KW-0723">Serine/threonine-protein kinase</keyword>
<proteinExistence type="predicted"/>
<evidence type="ECO:0000313" key="15">
    <source>
        <dbReference type="EnsemblPlants" id="cds.evm.model.05.1776"/>
    </source>
</evidence>
<dbReference type="FunFam" id="1.10.510.10:FF:001725">
    <property type="entry name" value="Kinase like protein"/>
    <property type="match status" value="1"/>
</dbReference>
<evidence type="ECO:0000256" key="8">
    <source>
        <dbReference type="ARBA" id="ARBA00022840"/>
    </source>
</evidence>
<comment type="subcellular location">
    <subcellularLocation>
        <location evidence="1">Membrane</location>
        <topology evidence="1">Multi-pass membrane protein</topology>
    </subcellularLocation>
</comment>
<protein>
    <recommendedName>
        <fullName evidence="2">non-specific serine/threonine protein kinase</fullName>
        <ecNumber evidence="2">2.7.11.1</ecNumber>
    </recommendedName>
</protein>
<dbReference type="GO" id="GO:0005524">
    <property type="term" value="F:ATP binding"/>
    <property type="evidence" value="ECO:0007669"/>
    <property type="project" value="UniProtKB-KW"/>
</dbReference>
<dbReference type="Pfam" id="PF00069">
    <property type="entry name" value="Pkinase"/>
    <property type="match status" value="2"/>
</dbReference>
<evidence type="ECO:0000256" key="9">
    <source>
        <dbReference type="ARBA" id="ARBA00022989"/>
    </source>
</evidence>
<reference evidence="15" key="1">
    <citation type="submission" date="2018-11" db="EMBL/GenBank/DDBJ databases">
        <authorList>
            <person name="Grassa J C."/>
        </authorList>
    </citation>
    <scope>NUCLEOTIDE SEQUENCE [LARGE SCALE GENOMIC DNA]</scope>
</reference>
<evidence type="ECO:0000256" key="11">
    <source>
        <dbReference type="SAM" id="Coils"/>
    </source>
</evidence>
<feature type="compositionally biased region" description="Basic and acidic residues" evidence="12">
    <location>
        <begin position="1254"/>
        <end position="1266"/>
    </location>
</feature>
<evidence type="ECO:0000256" key="3">
    <source>
        <dbReference type="ARBA" id="ARBA00022527"/>
    </source>
</evidence>
<evidence type="ECO:0000259" key="14">
    <source>
        <dbReference type="PROSITE" id="PS50011"/>
    </source>
</evidence>
<dbReference type="PANTHER" id="PTHR44167">
    <property type="entry name" value="OVARIAN-SPECIFIC SERINE/THREONINE-PROTEIN KINASE LOK-RELATED"/>
    <property type="match status" value="1"/>
</dbReference>
<dbReference type="CDD" id="cd10430">
    <property type="entry name" value="BI-1"/>
    <property type="match status" value="1"/>
</dbReference>
<accession>A0A803PMS1</accession>
<organism evidence="15 16">
    <name type="scientific">Cannabis sativa</name>
    <name type="common">Hemp</name>
    <name type="synonym">Marijuana</name>
    <dbReference type="NCBI Taxonomy" id="3483"/>
    <lineage>
        <taxon>Eukaryota</taxon>
        <taxon>Viridiplantae</taxon>
        <taxon>Streptophyta</taxon>
        <taxon>Embryophyta</taxon>
        <taxon>Tracheophyta</taxon>
        <taxon>Spermatophyta</taxon>
        <taxon>Magnoliopsida</taxon>
        <taxon>eudicotyledons</taxon>
        <taxon>Gunneridae</taxon>
        <taxon>Pentapetalae</taxon>
        <taxon>rosids</taxon>
        <taxon>fabids</taxon>
        <taxon>Rosales</taxon>
        <taxon>Cannabaceae</taxon>
        <taxon>Cannabis</taxon>
    </lineage>
</organism>
<dbReference type="PROSITE" id="PS00108">
    <property type="entry name" value="PROTEIN_KINASE_ST"/>
    <property type="match status" value="1"/>
</dbReference>
<dbReference type="PANTHER" id="PTHR44167:SF23">
    <property type="entry name" value="CDC7 KINASE, ISOFORM A-RELATED"/>
    <property type="match status" value="1"/>
</dbReference>